<accession>A0A1Q2ZVH1</accession>
<dbReference type="SUPFAM" id="SSF101744">
    <property type="entry name" value="Rof/RNase P subunit-like"/>
    <property type="match status" value="1"/>
</dbReference>
<dbReference type="OrthoDB" id="124041at2759"/>
<sequence length="282" mass="32575">MDRTQQFIKECLFTKNFEDPNKPISDNRLQETLLILPTDGGVHQSLRRNKSKLKVTIGTVAEADAAAASSIKHPNYRKITKNARVALKDYINRCKSSVRNAKRIAREQNITEKNTLMDYLKVNHPKVWEDLPNFDKFKPMHEQLWIGYIKEMLNIPVEVRDTSKFNINRSQALFKLSMADYNGSFLKIVKSVNKNMIGIEGIVIWDSQKSFIMMTEGALVDEIKCIPKKGTIFALEIPLNDEDALQFSILGDRFKYRSSDRAGRKFKARRVDDMLYYVDPSF</sequence>
<comment type="similarity">
    <text evidence="2">Belongs to the eukaryotic/archaeal RNase P protein component 1 family.</text>
</comment>
<dbReference type="GO" id="GO:0006364">
    <property type="term" value="P:rRNA processing"/>
    <property type="evidence" value="ECO:0007669"/>
    <property type="project" value="TreeGrafter"/>
</dbReference>
<proteinExistence type="inferred from homology"/>
<protein>
    <recommendedName>
        <fullName evidence="3">Ribonuclease P protein subunit</fullName>
    </recommendedName>
</protein>
<dbReference type="AlphaFoldDB" id="A0A1Q2ZVH1"/>
<evidence type="ECO:0000256" key="2">
    <source>
        <dbReference type="ARBA" id="ARBA00006181"/>
    </source>
</evidence>
<name>A0A1Q2ZVH1_ZYGRO</name>
<keyword evidence="3" id="KW-0539">Nucleus</keyword>
<dbReference type="PANTHER" id="PTHR13348:SF0">
    <property type="entry name" value="RIBONUCLEASE P PROTEIN SUBUNIT P29"/>
    <property type="match status" value="1"/>
</dbReference>
<evidence type="ECO:0000256" key="1">
    <source>
        <dbReference type="ARBA" id="ARBA00004123"/>
    </source>
</evidence>
<comment type="caution">
    <text evidence="4">The sequence shown here is derived from an EMBL/GenBank/DDBJ whole genome shotgun (WGS) entry which is preliminary data.</text>
</comment>
<comment type="subcellular location">
    <subcellularLocation>
        <location evidence="1">Nucleus</location>
    </subcellularLocation>
</comment>
<dbReference type="Proteomes" id="UP000187013">
    <property type="component" value="Unassembled WGS sequence"/>
</dbReference>
<dbReference type="Gene3D" id="2.30.30.210">
    <property type="entry name" value="Ribonuclease P/MRP, subunit p29"/>
    <property type="match status" value="1"/>
</dbReference>
<keyword evidence="3" id="KW-0819">tRNA processing</keyword>
<dbReference type="Pfam" id="PF01868">
    <property type="entry name" value="RNase_P-MRP_p29"/>
    <property type="match status" value="1"/>
</dbReference>
<evidence type="ECO:0000313" key="4">
    <source>
        <dbReference type="EMBL" id="GAV47374.1"/>
    </source>
</evidence>
<dbReference type="InterPro" id="IPR002730">
    <property type="entry name" value="Rpp29/RNP1"/>
</dbReference>
<dbReference type="GO" id="GO:0005634">
    <property type="term" value="C:nucleus"/>
    <property type="evidence" value="ECO:0007669"/>
    <property type="project" value="UniProtKB-SubCell"/>
</dbReference>
<evidence type="ECO:0000256" key="3">
    <source>
        <dbReference type="PIRNR" id="PIRNR027081"/>
    </source>
</evidence>
<dbReference type="GO" id="GO:0001682">
    <property type="term" value="P:tRNA 5'-leader removal"/>
    <property type="evidence" value="ECO:0007669"/>
    <property type="project" value="InterPro"/>
</dbReference>
<dbReference type="InterPro" id="IPR036980">
    <property type="entry name" value="RNase_P/MRP_Rpp29_sf"/>
</dbReference>
<dbReference type="PANTHER" id="PTHR13348">
    <property type="entry name" value="RIBONUCLEASE P SUBUNIT P29"/>
    <property type="match status" value="1"/>
</dbReference>
<dbReference type="GO" id="GO:0033204">
    <property type="term" value="F:ribonuclease P RNA binding"/>
    <property type="evidence" value="ECO:0007669"/>
    <property type="project" value="InterPro"/>
</dbReference>
<dbReference type="PIRSF" id="PIRSF027081">
    <property type="entry name" value="RNase_P/MRP_p29_subunit"/>
    <property type="match status" value="1"/>
</dbReference>
<dbReference type="GO" id="GO:0030677">
    <property type="term" value="C:ribonuclease P complex"/>
    <property type="evidence" value="ECO:0007669"/>
    <property type="project" value="InterPro"/>
</dbReference>
<organism evidence="4 5">
    <name type="scientific">Zygosaccharomyces rouxii</name>
    <dbReference type="NCBI Taxonomy" id="4956"/>
    <lineage>
        <taxon>Eukaryota</taxon>
        <taxon>Fungi</taxon>
        <taxon>Dikarya</taxon>
        <taxon>Ascomycota</taxon>
        <taxon>Saccharomycotina</taxon>
        <taxon>Saccharomycetes</taxon>
        <taxon>Saccharomycetales</taxon>
        <taxon>Saccharomycetaceae</taxon>
        <taxon>Zygosaccharomyces</taxon>
    </lineage>
</organism>
<dbReference type="GO" id="GO:0000172">
    <property type="term" value="C:ribonuclease MRP complex"/>
    <property type="evidence" value="ECO:0007669"/>
    <property type="project" value="InterPro"/>
</dbReference>
<reference evidence="4 5" key="1">
    <citation type="submission" date="2016-08" db="EMBL/GenBank/DDBJ databases">
        <title>Draft genome sequence of allopolyploid Zygosaccharomyces rouxii.</title>
        <authorList>
            <person name="Watanabe J."/>
            <person name="Uehara K."/>
            <person name="Mogi Y."/>
            <person name="Tsukioka Y."/>
        </authorList>
    </citation>
    <scope>NUCLEOTIDE SEQUENCE [LARGE SCALE GENOMIC DNA]</scope>
    <source>
        <strain evidence="4 5">NBRC 110957</strain>
    </source>
</reference>
<dbReference type="InterPro" id="IPR016848">
    <property type="entry name" value="RNase_P/MRP_Rpp29-subunit"/>
</dbReference>
<dbReference type="InterPro" id="IPR023534">
    <property type="entry name" value="Rof/RNase_P-like"/>
</dbReference>
<evidence type="ECO:0000313" key="5">
    <source>
        <dbReference type="Proteomes" id="UP000187013"/>
    </source>
</evidence>
<dbReference type="eggNOG" id="KOG4046">
    <property type="taxonomic scope" value="Eukaryota"/>
</dbReference>
<dbReference type="EMBL" id="BDGX01000008">
    <property type="protein sequence ID" value="GAV47374.1"/>
    <property type="molecule type" value="Genomic_DNA"/>
</dbReference>
<gene>
    <name evidence="4" type="ORF">ZYGR_0H02150</name>
</gene>
<dbReference type="SMART" id="SM00538">
    <property type="entry name" value="POP4"/>
    <property type="match status" value="1"/>
</dbReference>